<dbReference type="Gene3D" id="2.60.40.2390">
    <property type="match status" value="1"/>
</dbReference>
<dbReference type="Pfam" id="PF12975">
    <property type="entry name" value="DUF3859"/>
    <property type="match status" value="1"/>
</dbReference>
<dbReference type="EMBL" id="BPEU01000030">
    <property type="protein sequence ID" value="GIU45009.1"/>
    <property type="molecule type" value="Genomic_DNA"/>
</dbReference>
<evidence type="ECO:0000313" key="4">
    <source>
        <dbReference type="Proteomes" id="UP000095230"/>
    </source>
</evidence>
<evidence type="ECO:0000313" key="3">
    <source>
        <dbReference type="EMBL" id="OEG73398.1"/>
    </source>
</evidence>
<dbReference type="STRING" id="23.BEL05_14120"/>
<organism evidence="3 4">
    <name type="scientific">Shewanella colwelliana</name>
    <name type="common">Alteromonas colwelliana</name>
    <dbReference type="NCBI Taxonomy" id="23"/>
    <lineage>
        <taxon>Bacteria</taxon>
        <taxon>Pseudomonadati</taxon>
        <taxon>Pseudomonadota</taxon>
        <taxon>Gammaproteobacteria</taxon>
        <taxon>Alteromonadales</taxon>
        <taxon>Shewanellaceae</taxon>
        <taxon>Shewanella</taxon>
    </lineage>
</organism>
<comment type="caution">
    <text evidence="3">The sequence shown here is derived from an EMBL/GenBank/DDBJ whole genome shotgun (WGS) entry which is preliminary data.</text>
</comment>
<dbReference type="InterPro" id="IPR024331">
    <property type="entry name" value="DUF3859"/>
</dbReference>
<feature type="domain" description="DUF3859" evidence="1">
    <location>
        <begin position="5"/>
        <end position="126"/>
    </location>
</feature>
<evidence type="ECO:0000259" key="1">
    <source>
        <dbReference type="Pfam" id="PF12975"/>
    </source>
</evidence>
<dbReference type="Proteomes" id="UP000773469">
    <property type="component" value="Unassembled WGS sequence"/>
</dbReference>
<dbReference type="AlphaFoldDB" id="A0A1E5ITK6"/>
<name>A0A1E5ITK6_SHECO</name>
<dbReference type="RefSeq" id="WP_069671549.1">
    <property type="nucleotide sequence ID" value="NZ_BPEU01000030.1"/>
</dbReference>
<dbReference type="OrthoDB" id="9789349at2"/>
<evidence type="ECO:0000313" key="2">
    <source>
        <dbReference type="EMBL" id="GIU45009.1"/>
    </source>
</evidence>
<proteinExistence type="predicted"/>
<dbReference type="EMBL" id="MCBT01000043">
    <property type="protein sequence ID" value="OEG73398.1"/>
    <property type="molecule type" value="Genomic_DNA"/>
</dbReference>
<evidence type="ECO:0000313" key="5">
    <source>
        <dbReference type="Proteomes" id="UP000773469"/>
    </source>
</evidence>
<reference evidence="2 5" key="2">
    <citation type="submission" date="2021-05" db="EMBL/GenBank/DDBJ databases">
        <title>Molecular characterization for Shewanella algae harboring chromosomal blaOXA-55-like strains isolated from clinical and environment sample.</title>
        <authorList>
            <person name="Ohama Y."/>
            <person name="Aoki K."/>
            <person name="Harada S."/>
            <person name="Moriya K."/>
            <person name="Ishii Y."/>
            <person name="Tateda K."/>
        </authorList>
    </citation>
    <scope>NUCLEOTIDE SEQUENCE [LARGE SCALE GENOMIC DNA]</scope>
    <source>
        <strain evidence="2 5">MBTL60-118</strain>
    </source>
</reference>
<protein>
    <recommendedName>
        <fullName evidence="1">DUF3859 domain-containing protein</fullName>
    </recommendedName>
</protein>
<reference evidence="3 4" key="1">
    <citation type="submission" date="2016-07" db="EMBL/GenBank/DDBJ databases">
        <title>Whole-genome of two Shewanella species isolated from a digestive organ of sea cucumber Apostichopus japonicus Selenka 1867.</title>
        <authorList>
            <person name="Hong H.-H."/>
            <person name="Choi H."/>
            <person name="Cheon S."/>
            <person name="Oh J.-S."/>
            <person name="Lee H.-G."/>
            <person name="Park C."/>
        </authorList>
    </citation>
    <scope>NUCLEOTIDE SEQUENCE [LARGE SCALE GENOMIC DNA]</scope>
    <source>
        <strain evidence="3 4">CSB03KR</strain>
    </source>
</reference>
<dbReference type="Proteomes" id="UP000095230">
    <property type="component" value="Unassembled WGS sequence"/>
</dbReference>
<gene>
    <name evidence="3" type="ORF">BEL05_14120</name>
    <name evidence="2" type="ORF">TUM3794_34300</name>
</gene>
<keyword evidence="5" id="KW-1185">Reference proteome</keyword>
<accession>A0A1E5ITK6</accession>
<sequence>MSKLKADVTIIHAGIFTQWDAESAALPKLTKATVHVPAEIDVEFGFIANIKKAKNQKLRYCIYHPSIPDDNGDVRPPFDGEVYVDSNDWKFYLGDTIWAPEYNKVGKWRMTLELKGKVVAEKTFNVHLNDEDSQISAFWKHRGF</sequence>